<dbReference type="Proteomes" id="UP001320706">
    <property type="component" value="Unassembled WGS sequence"/>
</dbReference>
<evidence type="ECO:0000313" key="1">
    <source>
        <dbReference type="EMBL" id="KAK8210138.1"/>
    </source>
</evidence>
<gene>
    <name evidence="1" type="ORF">M8818_003625</name>
</gene>
<evidence type="ECO:0000313" key="2">
    <source>
        <dbReference type="Proteomes" id="UP001320706"/>
    </source>
</evidence>
<protein>
    <submittedName>
        <fullName evidence="1">Uncharacterized protein</fullName>
    </submittedName>
</protein>
<reference evidence="1" key="1">
    <citation type="submission" date="2024-02" db="EMBL/GenBank/DDBJ databases">
        <title>Metagenome Assembled Genome of Zalaria obscura JY119.</title>
        <authorList>
            <person name="Vighnesh L."/>
            <person name="Jagadeeshwari U."/>
            <person name="Venkata Ramana C."/>
            <person name="Sasikala C."/>
        </authorList>
    </citation>
    <scope>NUCLEOTIDE SEQUENCE</scope>
    <source>
        <strain evidence="1">JY119</strain>
    </source>
</reference>
<dbReference type="EMBL" id="JAMKPW020000016">
    <property type="protein sequence ID" value="KAK8210138.1"/>
    <property type="molecule type" value="Genomic_DNA"/>
</dbReference>
<keyword evidence="2" id="KW-1185">Reference proteome</keyword>
<organism evidence="1 2">
    <name type="scientific">Zalaria obscura</name>
    <dbReference type="NCBI Taxonomy" id="2024903"/>
    <lineage>
        <taxon>Eukaryota</taxon>
        <taxon>Fungi</taxon>
        <taxon>Dikarya</taxon>
        <taxon>Ascomycota</taxon>
        <taxon>Pezizomycotina</taxon>
        <taxon>Dothideomycetes</taxon>
        <taxon>Dothideomycetidae</taxon>
        <taxon>Dothideales</taxon>
        <taxon>Zalariaceae</taxon>
        <taxon>Zalaria</taxon>
    </lineage>
</organism>
<proteinExistence type="predicted"/>
<comment type="caution">
    <text evidence="1">The sequence shown here is derived from an EMBL/GenBank/DDBJ whole genome shotgun (WGS) entry which is preliminary data.</text>
</comment>
<accession>A0ACC3SDU7</accession>
<sequence>MTPIQGPKIMPRHVQEHFLSFEALTRFMLLPFSPSPPVALYMFASARLDVGVCLRCQLRQALRHIAAPANPLARIRCGTQHRLQSSASASAAADSHDTPQHGDRKHRQKGYKILHPHGKIWGKKGKLVKEAREQLKATTLGRPAEVIVLRDLLRDLPEETPQKDVPSEVLVTSEEEKAETSRIIDSVIQQQQAATAPDDVNAAIDDIRKGLQGKDVVTEVEFDRLAKLLLDSYNVGQLSAYFKGLPKEVVADTPVIPTDSLPDKLQGVQKIEKREWRKGTTPIEQRLSKENNVRTPLLANTRSRKGNIVDKILRSGWHIKIESEVEAIGELELLFTPAQMALLQTRNHDNIKQALQSNRFYRRSRYQLHQAENVLRIIGPRAEAESIAGLIEQAFADAKHIEFSMHTVQENGESVSADEVFTEAILTDVARETRAVIELSADGSDAKVDLYGFVGGFLRSARRILISLLALPHKVESTTFRPDIADMVKPVLPFAGNGRLPYRYRSLQLGRWTVPAPKRSKRAAPPSGEGDVESLHPQNSRMLESVARLLEDSKSGVASDMDIDPVSGPNDSIWEPYVTLEPLEAQLGQLLHPMTENGVTNSGLSHERARHDPALKGYIHAMEHKYNAYGSSGAPTSFTIQLEEAWLNRQPDQALQSEGAVKGPVPVEYLFQGYDFHTEHSMVPFEDVRELEAFRASGFELTVGDVQGDLLSGKQWDALMYPPNTSQRWRLCPRRVGHSVGGSTPQTPTSSLSHSICGKHPESSHSAPQSVGSWSTSN</sequence>
<name>A0ACC3SDU7_9PEZI</name>